<reference evidence="1 2" key="1">
    <citation type="journal article" date="2012" name="Genet. Mol. Biol.">
        <title>Analysis of 16S rRNA and mxaF genes revealing insights into Methylobacterium niche-specific plant association.</title>
        <authorList>
            <person name="Dourado M.N."/>
            <person name="Andreote F.D."/>
            <person name="Dini-Andreote F."/>
            <person name="Conti R."/>
            <person name="Araujo J.M."/>
            <person name="Araujo W.L."/>
        </authorList>
    </citation>
    <scope>NUCLEOTIDE SEQUENCE [LARGE SCALE GENOMIC DNA]</scope>
    <source>
        <strain evidence="1 2">SR1.6/6</strain>
    </source>
</reference>
<gene>
    <name evidence="1" type="ORF">MMSR116_17205</name>
</gene>
<evidence type="ECO:0000313" key="2">
    <source>
        <dbReference type="Proteomes" id="UP000012488"/>
    </source>
</evidence>
<protein>
    <submittedName>
        <fullName evidence="1">Uncharacterized protein</fullName>
    </submittedName>
</protein>
<dbReference type="AlphaFoldDB" id="A0A6B9FM04"/>
<proteinExistence type="predicted"/>
<organism evidence="1 2">
    <name type="scientific">Methylobacterium mesophilicum SR1.6/6</name>
    <dbReference type="NCBI Taxonomy" id="908290"/>
    <lineage>
        <taxon>Bacteria</taxon>
        <taxon>Pseudomonadati</taxon>
        <taxon>Pseudomonadota</taxon>
        <taxon>Alphaproteobacteria</taxon>
        <taxon>Hyphomicrobiales</taxon>
        <taxon>Methylobacteriaceae</taxon>
        <taxon>Methylobacterium</taxon>
    </lineage>
</organism>
<dbReference type="EMBL" id="CP043538">
    <property type="protein sequence ID" value="QGY03437.1"/>
    <property type="molecule type" value="Genomic_DNA"/>
</dbReference>
<reference evidence="1 2" key="2">
    <citation type="journal article" date="2013" name="Genome Announc.">
        <title>Draft Genome Sequence of Methylobacterium mesophilicum Strain SR1.6/6, Isolated from Citrus sinensis.</title>
        <authorList>
            <person name="Marinho Almeida D."/>
            <person name="Dini-Andreote F."/>
            <person name="Camargo Neves A.A."/>
            <person name="Juca Ramos R.T."/>
            <person name="Andreote F.D."/>
            <person name="Carneiro A.R."/>
            <person name="Oliveira de Souza Lima A."/>
            <person name="Caracciolo Gomes de Sa P.H."/>
            <person name="Ribeiro Barbosa M.S."/>
            <person name="Araujo W.L."/>
            <person name="Silva A."/>
        </authorList>
    </citation>
    <scope>NUCLEOTIDE SEQUENCE [LARGE SCALE GENOMIC DNA]</scope>
    <source>
        <strain evidence="1 2">SR1.6/6</strain>
    </source>
</reference>
<evidence type="ECO:0000313" key="1">
    <source>
        <dbReference type="EMBL" id="QGY03437.1"/>
    </source>
</evidence>
<name>A0A6B9FM04_9HYPH</name>
<dbReference type="OrthoDB" id="8004120at2"/>
<accession>A0A6B9FM04</accession>
<sequence length="106" mass="11355">MDKAQGDRTDGMEKPADIAQEANGIAFLLASAAYLALAGAHLRREGAAGLALMDEIEGQIEEALISFAAENTYEVARPDILLHATRKVRALLDAGRLMVPEVHSLQ</sequence>
<dbReference type="Proteomes" id="UP000012488">
    <property type="component" value="Chromosome"/>
</dbReference>
<dbReference type="KEGG" id="mmes:MMSR116_17205"/>